<evidence type="ECO:0000313" key="2">
    <source>
        <dbReference type="EMBL" id="GGW25573.1"/>
    </source>
</evidence>
<proteinExistence type="predicted"/>
<evidence type="ECO:0000313" key="3">
    <source>
        <dbReference type="Proteomes" id="UP000628984"/>
    </source>
</evidence>
<organism evidence="2 3">
    <name type="scientific">Gemmobacter lanyuensis</name>
    <dbReference type="NCBI Taxonomy" id="1054497"/>
    <lineage>
        <taxon>Bacteria</taxon>
        <taxon>Pseudomonadati</taxon>
        <taxon>Pseudomonadota</taxon>
        <taxon>Alphaproteobacteria</taxon>
        <taxon>Rhodobacterales</taxon>
        <taxon>Paracoccaceae</taxon>
        <taxon>Gemmobacter</taxon>
    </lineage>
</organism>
<accession>A0A918IQH9</accession>
<reference evidence="2" key="1">
    <citation type="journal article" date="2014" name="Int. J. Syst. Evol. Microbiol.">
        <title>Complete genome sequence of Corynebacterium casei LMG S-19264T (=DSM 44701T), isolated from a smear-ripened cheese.</title>
        <authorList>
            <consortium name="US DOE Joint Genome Institute (JGI-PGF)"/>
            <person name="Walter F."/>
            <person name="Albersmeier A."/>
            <person name="Kalinowski J."/>
            <person name="Ruckert C."/>
        </authorList>
    </citation>
    <scope>NUCLEOTIDE SEQUENCE</scope>
    <source>
        <strain evidence="2">KCTC 23714</strain>
    </source>
</reference>
<feature type="transmembrane region" description="Helical" evidence="1">
    <location>
        <begin position="184"/>
        <end position="211"/>
    </location>
</feature>
<keyword evidence="1" id="KW-0812">Transmembrane</keyword>
<name>A0A918IQH9_9RHOB</name>
<evidence type="ECO:0000256" key="1">
    <source>
        <dbReference type="SAM" id="Phobius"/>
    </source>
</evidence>
<keyword evidence="1" id="KW-1133">Transmembrane helix</keyword>
<comment type="caution">
    <text evidence="2">The sequence shown here is derived from an EMBL/GenBank/DDBJ whole genome shotgun (WGS) entry which is preliminary data.</text>
</comment>
<keyword evidence="1" id="KW-0472">Membrane</keyword>
<keyword evidence="3" id="KW-1185">Reference proteome</keyword>
<feature type="transmembrane region" description="Helical" evidence="1">
    <location>
        <begin position="217"/>
        <end position="239"/>
    </location>
</feature>
<feature type="transmembrane region" description="Helical" evidence="1">
    <location>
        <begin position="133"/>
        <end position="153"/>
    </location>
</feature>
<dbReference type="Proteomes" id="UP000628984">
    <property type="component" value="Unassembled WGS sequence"/>
</dbReference>
<dbReference type="RefSeq" id="WP_189632907.1">
    <property type="nucleotide sequence ID" value="NZ_BMYQ01000002.1"/>
</dbReference>
<feature type="transmembrane region" description="Helical" evidence="1">
    <location>
        <begin position="21"/>
        <end position="48"/>
    </location>
</feature>
<feature type="transmembrane region" description="Helical" evidence="1">
    <location>
        <begin position="104"/>
        <end position="127"/>
    </location>
</feature>
<dbReference type="EMBL" id="BMYQ01000002">
    <property type="protein sequence ID" value="GGW25573.1"/>
    <property type="molecule type" value="Genomic_DNA"/>
</dbReference>
<protein>
    <submittedName>
        <fullName evidence="2">Uncharacterized protein</fullName>
    </submittedName>
</protein>
<dbReference type="AlphaFoldDB" id="A0A918IQH9"/>
<sequence length="245" mass="26006">MKGWLIFKHALRQVTGNLGPALRVSLLPFVGMILLSAVVVLALMAIAYSGTEPTALAVFAAVIAVLAYMLMLGTIAVNWHRFVLLNEPIGWLPSLRFNRIGAYLWRYVLVFLLCALAGVGLAIPAGLLSSAGSALAIGLFVVLMVVILMPLFLRLSASLPGAAVDGGQGIQASWAATAGETVTFLALSLIFLVFLLLTGIAAQVVGMIPVLGLLAQIAFNWFSTMLGLSVLTTIYGHYVEKRPLL</sequence>
<gene>
    <name evidence="2" type="ORF">GCM10011452_11740</name>
</gene>
<feature type="transmembrane region" description="Helical" evidence="1">
    <location>
        <begin position="54"/>
        <end position="77"/>
    </location>
</feature>
<reference evidence="2" key="2">
    <citation type="submission" date="2020-09" db="EMBL/GenBank/DDBJ databases">
        <authorList>
            <person name="Sun Q."/>
            <person name="Kim S."/>
        </authorList>
    </citation>
    <scope>NUCLEOTIDE SEQUENCE</scope>
    <source>
        <strain evidence="2">KCTC 23714</strain>
    </source>
</reference>